<dbReference type="NCBIfam" id="NF037959">
    <property type="entry name" value="MFS_SpdSyn"/>
    <property type="match status" value="1"/>
</dbReference>
<dbReference type="InterPro" id="IPR029063">
    <property type="entry name" value="SAM-dependent_MTases_sf"/>
</dbReference>
<evidence type="ECO:0000256" key="1">
    <source>
        <dbReference type="ARBA" id="ARBA00007867"/>
    </source>
</evidence>
<keyword evidence="3 4" id="KW-0620">Polyamine biosynthesis</keyword>
<sequence>MLRVGRKIARSIHKAITSEDSVDVSEIDGVRSLHLGSDTIQSSMRVKDPYALELRYSRGMMVFMLFQKKPVDLVVLGLGGGSIPKYVYHHLPQMKTRVVEINPRIIEVARSHFFTPENDARFEIIEGDAVAFLRDNPGTTSMLMMDAFGSNGMPAELCSQDFFDSCFEAITLDGMCAINLWGSDKNYDVYLQRIETSFHGRMLVMPTGRPGNVVVFGFKRAPNDLRWSTLRVRAKALEAEYKIEFLEFVERLREHNPGTSNRLLLET</sequence>
<keyword evidence="7" id="KW-1185">Reference proteome</keyword>
<reference evidence="7" key="1">
    <citation type="submission" date="2017-06" db="EMBL/GenBank/DDBJ databases">
        <authorList>
            <person name="Varghese N."/>
            <person name="Submissions S."/>
        </authorList>
    </citation>
    <scope>NUCLEOTIDE SEQUENCE [LARGE SCALE GENOMIC DNA]</scope>
    <source>
        <strain evidence="7">Ca-68</strain>
    </source>
</reference>
<dbReference type="PANTHER" id="PTHR43317">
    <property type="entry name" value="THERMOSPERMINE SYNTHASE ACAULIS5"/>
    <property type="match status" value="1"/>
</dbReference>
<dbReference type="SUPFAM" id="SSF53335">
    <property type="entry name" value="S-adenosyl-L-methionine-dependent methyltransferases"/>
    <property type="match status" value="1"/>
</dbReference>
<comment type="similarity">
    <text evidence="1">Belongs to the spermidine/spermine synthase family.</text>
</comment>
<dbReference type="RefSeq" id="WP_089376208.1">
    <property type="nucleotide sequence ID" value="NZ_FZOA01000009.1"/>
</dbReference>
<evidence type="ECO:0000313" key="7">
    <source>
        <dbReference type="Proteomes" id="UP000198305"/>
    </source>
</evidence>
<organism evidence="6 7">
    <name type="scientific">Methylobacillus rhizosphaerae</name>
    <dbReference type="NCBI Taxonomy" id="551994"/>
    <lineage>
        <taxon>Bacteria</taxon>
        <taxon>Pseudomonadati</taxon>
        <taxon>Pseudomonadota</taxon>
        <taxon>Betaproteobacteria</taxon>
        <taxon>Nitrosomonadales</taxon>
        <taxon>Methylophilaceae</taxon>
        <taxon>Methylobacillus</taxon>
    </lineage>
</organism>
<evidence type="ECO:0000256" key="3">
    <source>
        <dbReference type="ARBA" id="ARBA00023115"/>
    </source>
</evidence>
<feature type="active site" description="Proton acceptor" evidence="4">
    <location>
        <position position="146"/>
    </location>
</feature>
<dbReference type="PROSITE" id="PS51006">
    <property type="entry name" value="PABS_2"/>
    <property type="match status" value="1"/>
</dbReference>
<gene>
    <name evidence="6" type="ORF">SAMN05192560_2142</name>
</gene>
<dbReference type="EMBL" id="FZOA01000009">
    <property type="protein sequence ID" value="SNR99603.1"/>
    <property type="molecule type" value="Genomic_DNA"/>
</dbReference>
<dbReference type="OrthoDB" id="117774at2"/>
<proteinExistence type="inferred from homology"/>
<feature type="domain" description="PABS" evidence="5">
    <location>
        <begin position="1"/>
        <end position="223"/>
    </location>
</feature>
<dbReference type="AlphaFoldDB" id="A0A239AXA7"/>
<dbReference type="Pfam" id="PF01564">
    <property type="entry name" value="Spermine_synth"/>
    <property type="match status" value="1"/>
</dbReference>
<dbReference type="InterPro" id="IPR030374">
    <property type="entry name" value="PABS"/>
</dbReference>
<evidence type="ECO:0000256" key="4">
    <source>
        <dbReference type="PROSITE-ProRule" id="PRU00354"/>
    </source>
</evidence>
<accession>A0A239AXA7</accession>
<protein>
    <submittedName>
        <fullName evidence="6">Spermidine synthase</fullName>
    </submittedName>
</protein>
<dbReference type="PANTHER" id="PTHR43317:SF1">
    <property type="entry name" value="THERMOSPERMINE SYNTHASE ACAULIS5"/>
    <property type="match status" value="1"/>
</dbReference>
<dbReference type="GO" id="GO:0006596">
    <property type="term" value="P:polyamine biosynthetic process"/>
    <property type="evidence" value="ECO:0007669"/>
    <property type="project" value="UniProtKB-UniRule"/>
</dbReference>
<dbReference type="NCBIfam" id="NF003380">
    <property type="entry name" value="PRK04457.1"/>
    <property type="match status" value="1"/>
</dbReference>
<evidence type="ECO:0000313" key="6">
    <source>
        <dbReference type="EMBL" id="SNR99603.1"/>
    </source>
</evidence>
<dbReference type="GO" id="GO:0016740">
    <property type="term" value="F:transferase activity"/>
    <property type="evidence" value="ECO:0007669"/>
    <property type="project" value="UniProtKB-UniRule"/>
</dbReference>
<keyword evidence="2 4" id="KW-0808">Transferase</keyword>
<dbReference type="Proteomes" id="UP000198305">
    <property type="component" value="Unassembled WGS sequence"/>
</dbReference>
<evidence type="ECO:0000259" key="5">
    <source>
        <dbReference type="PROSITE" id="PS51006"/>
    </source>
</evidence>
<name>A0A239AXA7_9PROT</name>
<dbReference type="Gene3D" id="3.40.50.150">
    <property type="entry name" value="Vaccinia Virus protein VP39"/>
    <property type="match status" value="1"/>
</dbReference>
<evidence type="ECO:0000256" key="2">
    <source>
        <dbReference type="ARBA" id="ARBA00022679"/>
    </source>
</evidence>